<dbReference type="PRINTS" id="PR00344">
    <property type="entry name" value="BCTRLSENSOR"/>
</dbReference>
<evidence type="ECO:0000313" key="15">
    <source>
        <dbReference type="Proteomes" id="UP000199415"/>
    </source>
</evidence>
<keyword evidence="12" id="KW-1133">Transmembrane helix</keyword>
<keyword evidence="4" id="KW-0597">Phosphoprotein</keyword>
<evidence type="ECO:0000256" key="4">
    <source>
        <dbReference type="ARBA" id="ARBA00022553"/>
    </source>
</evidence>
<name>A0A1G7N419_9PROT</name>
<keyword evidence="10 12" id="KW-0472">Membrane</keyword>
<dbReference type="GO" id="GO:0000155">
    <property type="term" value="F:phosphorelay sensor kinase activity"/>
    <property type="evidence" value="ECO:0007669"/>
    <property type="project" value="InterPro"/>
</dbReference>
<dbReference type="AlphaFoldDB" id="A0A1G7N419"/>
<dbReference type="CDD" id="cd00082">
    <property type="entry name" value="HisKA"/>
    <property type="match status" value="1"/>
</dbReference>
<evidence type="ECO:0000256" key="6">
    <source>
        <dbReference type="ARBA" id="ARBA00022741"/>
    </source>
</evidence>
<comment type="catalytic activity">
    <reaction evidence="1">
        <text>ATP + protein L-histidine = ADP + protein N-phospho-L-histidine.</text>
        <dbReference type="EC" id="2.7.13.3"/>
    </reaction>
</comment>
<dbReference type="FunFam" id="1.10.287.130:FF:000038">
    <property type="entry name" value="Sensory transduction histidine kinase"/>
    <property type="match status" value="1"/>
</dbReference>
<keyword evidence="5" id="KW-0808">Transferase</keyword>
<organism evidence="14 15">
    <name type="scientific">Limimonas halophila</name>
    <dbReference type="NCBI Taxonomy" id="1082479"/>
    <lineage>
        <taxon>Bacteria</taxon>
        <taxon>Pseudomonadati</taxon>
        <taxon>Pseudomonadota</taxon>
        <taxon>Alphaproteobacteria</taxon>
        <taxon>Rhodospirillales</taxon>
        <taxon>Rhodovibrionaceae</taxon>
        <taxon>Limimonas</taxon>
    </lineage>
</organism>
<dbReference type="PANTHER" id="PTHR43047">
    <property type="entry name" value="TWO-COMPONENT HISTIDINE PROTEIN KINASE"/>
    <property type="match status" value="1"/>
</dbReference>
<dbReference type="Gene3D" id="3.30.565.10">
    <property type="entry name" value="Histidine kinase-like ATPase, C-terminal domain"/>
    <property type="match status" value="1"/>
</dbReference>
<dbReference type="Gene3D" id="1.10.287.130">
    <property type="match status" value="1"/>
</dbReference>
<dbReference type="STRING" id="1082479.SAMN05216241_10213"/>
<sequence>MRLIARTASAAATVLVALAVLVIAAPVQAEGKRVLLLSAYHPTFSHVDDQIEGVRAGLAKAGLGEHAYQLDVEFMDTKRFPEQRNVAEFRSRLRYKLANAPEYDLVIAADDNALTFALAEQKGMFAETPIVFLGVNDRDLARRQQSNPGVTGVVESSSMAGTLRLMRRLTAQDGAVHVISDASTTGRALLERLRTVVADIPAIELKVISLAEMTFAEFERRLAALPPESDLLLLSAFQDESGQTRSFERSLDAIVSHTDAPVYYLWRKGIGEGLLGGRVVSHRVQGRVAGHMAGRILQGTAPSEIPVQTESPNRVIFDYTLLDRYGIDPAALPEDTIRVNEPERVWDTHPYLVLAATVIGVLLLMIIAGLVVFARLRQRTAQRLAWYQRELENSLEERTRARDEAERANAAKSDFLASMSHELRTPLNAVIGYAEIMEQELMGPLGQPQYRDYVRDIRASGEHLLELVNDVLDLSKIEVGRYELNERDVPIAEVVQQAVAIARPKANAKGLALANHVTDGFRVCADERALRQILLNLLTNAVKYTPEGGRVSVEATADGPVSITVRDTGTGIAQADLDSIFEPFRQGENARYHRKQGTGIGLAVSRKLALMHDGDLELQSEEGVGTAVTLYLPESRVVAAAAA</sequence>
<keyword evidence="11" id="KW-0175">Coiled coil</keyword>
<keyword evidence="12" id="KW-0812">Transmembrane</keyword>
<feature type="transmembrane region" description="Helical" evidence="12">
    <location>
        <begin position="351"/>
        <end position="374"/>
    </location>
</feature>
<dbReference type="SMART" id="SM00388">
    <property type="entry name" value="HisKA"/>
    <property type="match status" value="1"/>
</dbReference>
<reference evidence="14 15" key="1">
    <citation type="submission" date="2016-10" db="EMBL/GenBank/DDBJ databases">
        <authorList>
            <person name="de Groot N.N."/>
        </authorList>
    </citation>
    <scope>NUCLEOTIDE SEQUENCE [LARGE SCALE GENOMIC DNA]</scope>
    <source>
        <strain evidence="14 15">DSM 25584</strain>
    </source>
</reference>
<dbReference type="InterPro" id="IPR036890">
    <property type="entry name" value="HATPase_C_sf"/>
</dbReference>
<dbReference type="Pfam" id="PF04392">
    <property type="entry name" value="ABC_sub_bind"/>
    <property type="match status" value="1"/>
</dbReference>
<dbReference type="InterPro" id="IPR003594">
    <property type="entry name" value="HATPase_dom"/>
</dbReference>
<evidence type="ECO:0000256" key="9">
    <source>
        <dbReference type="ARBA" id="ARBA00023012"/>
    </source>
</evidence>
<dbReference type="GO" id="GO:0005524">
    <property type="term" value="F:ATP binding"/>
    <property type="evidence" value="ECO:0007669"/>
    <property type="project" value="UniProtKB-KW"/>
</dbReference>
<accession>A0A1G7N419</accession>
<dbReference type="CDD" id="cd16922">
    <property type="entry name" value="HATPase_EvgS-ArcB-TorS-like"/>
    <property type="match status" value="1"/>
</dbReference>
<protein>
    <recommendedName>
        <fullName evidence="3">histidine kinase</fullName>
        <ecNumber evidence="3">2.7.13.3</ecNumber>
    </recommendedName>
</protein>
<comment type="subcellular location">
    <subcellularLocation>
        <location evidence="2">Membrane</location>
    </subcellularLocation>
</comment>
<dbReference type="GO" id="GO:0005886">
    <property type="term" value="C:plasma membrane"/>
    <property type="evidence" value="ECO:0007669"/>
    <property type="project" value="TreeGrafter"/>
</dbReference>
<feature type="coiled-coil region" evidence="11">
    <location>
        <begin position="384"/>
        <end position="411"/>
    </location>
</feature>
<evidence type="ECO:0000256" key="5">
    <source>
        <dbReference type="ARBA" id="ARBA00022679"/>
    </source>
</evidence>
<keyword evidence="7 14" id="KW-0418">Kinase</keyword>
<proteinExistence type="predicted"/>
<dbReference type="OrthoDB" id="9801651at2"/>
<gene>
    <name evidence="14" type="ORF">SAMN05216241_10213</name>
</gene>
<keyword evidence="15" id="KW-1185">Reference proteome</keyword>
<evidence type="ECO:0000256" key="10">
    <source>
        <dbReference type="ARBA" id="ARBA00023136"/>
    </source>
</evidence>
<dbReference type="FunFam" id="3.30.565.10:FF:000006">
    <property type="entry name" value="Sensor histidine kinase WalK"/>
    <property type="match status" value="1"/>
</dbReference>
<dbReference type="PROSITE" id="PS50109">
    <property type="entry name" value="HIS_KIN"/>
    <property type="match status" value="1"/>
</dbReference>
<dbReference type="Pfam" id="PF00512">
    <property type="entry name" value="HisKA"/>
    <property type="match status" value="1"/>
</dbReference>
<evidence type="ECO:0000259" key="13">
    <source>
        <dbReference type="PROSITE" id="PS50109"/>
    </source>
</evidence>
<evidence type="ECO:0000256" key="12">
    <source>
        <dbReference type="SAM" id="Phobius"/>
    </source>
</evidence>
<evidence type="ECO:0000256" key="7">
    <source>
        <dbReference type="ARBA" id="ARBA00022777"/>
    </source>
</evidence>
<keyword evidence="8" id="KW-0067">ATP-binding</keyword>
<evidence type="ECO:0000256" key="3">
    <source>
        <dbReference type="ARBA" id="ARBA00012438"/>
    </source>
</evidence>
<dbReference type="EC" id="2.7.13.3" evidence="3"/>
<evidence type="ECO:0000256" key="11">
    <source>
        <dbReference type="SAM" id="Coils"/>
    </source>
</evidence>
<dbReference type="InterPro" id="IPR005467">
    <property type="entry name" value="His_kinase_dom"/>
</dbReference>
<dbReference type="InterPro" id="IPR036097">
    <property type="entry name" value="HisK_dim/P_sf"/>
</dbReference>
<dbReference type="EMBL" id="FNCE01000002">
    <property type="protein sequence ID" value="SDF68686.1"/>
    <property type="molecule type" value="Genomic_DNA"/>
</dbReference>
<dbReference type="GO" id="GO:0009927">
    <property type="term" value="F:histidine phosphotransfer kinase activity"/>
    <property type="evidence" value="ECO:0007669"/>
    <property type="project" value="TreeGrafter"/>
</dbReference>
<dbReference type="Proteomes" id="UP000199415">
    <property type="component" value="Unassembled WGS sequence"/>
</dbReference>
<evidence type="ECO:0000313" key="14">
    <source>
        <dbReference type="EMBL" id="SDF68686.1"/>
    </source>
</evidence>
<keyword evidence="6" id="KW-0547">Nucleotide-binding</keyword>
<dbReference type="SUPFAM" id="SSF47384">
    <property type="entry name" value="Homodimeric domain of signal transducing histidine kinase"/>
    <property type="match status" value="1"/>
</dbReference>
<dbReference type="PANTHER" id="PTHR43047:SF63">
    <property type="entry name" value="HISTIDINE KINASE"/>
    <property type="match status" value="1"/>
</dbReference>
<dbReference type="Pfam" id="PF02518">
    <property type="entry name" value="HATPase_c"/>
    <property type="match status" value="1"/>
</dbReference>
<dbReference type="Gene3D" id="3.40.50.2300">
    <property type="match status" value="2"/>
</dbReference>
<dbReference type="CDD" id="cd12087">
    <property type="entry name" value="TM_EGFR-like"/>
    <property type="match status" value="1"/>
</dbReference>
<evidence type="ECO:0000256" key="8">
    <source>
        <dbReference type="ARBA" id="ARBA00022840"/>
    </source>
</evidence>
<evidence type="ECO:0000256" key="1">
    <source>
        <dbReference type="ARBA" id="ARBA00000085"/>
    </source>
</evidence>
<feature type="domain" description="Histidine kinase" evidence="13">
    <location>
        <begin position="418"/>
        <end position="636"/>
    </location>
</feature>
<dbReference type="SMART" id="SM00387">
    <property type="entry name" value="HATPase_c"/>
    <property type="match status" value="1"/>
</dbReference>
<dbReference type="InterPro" id="IPR007487">
    <property type="entry name" value="ABC_transpt-TYRBP-like"/>
</dbReference>
<evidence type="ECO:0000256" key="2">
    <source>
        <dbReference type="ARBA" id="ARBA00004370"/>
    </source>
</evidence>
<dbReference type="InterPro" id="IPR003661">
    <property type="entry name" value="HisK_dim/P_dom"/>
</dbReference>
<dbReference type="RefSeq" id="WP_090018672.1">
    <property type="nucleotide sequence ID" value="NZ_FNCE01000002.1"/>
</dbReference>
<dbReference type="SUPFAM" id="SSF55874">
    <property type="entry name" value="ATPase domain of HSP90 chaperone/DNA topoisomerase II/histidine kinase"/>
    <property type="match status" value="1"/>
</dbReference>
<keyword evidence="9" id="KW-0902">Two-component regulatory system</keyword>
<dbReference type="InterPro" id="IPR004358">
    <property type="entry name" value="Sig_transdc_His_kin-like_C"/>
</dbReference>